<dbReference type="AlphaFoldDB" id="A0A2T5MFY2"/>
<comment type="similarity">
    <text evidence="1">In the C-terminal section; belongs to the class-I pyridoxal-phosphate-dependent aminotransferase family.</text>
</comment>
<dbReference type="SUPFAM" id="SSF53383">
    <property type="entry name" value="PLP-dependent transferases"/>
    <property type="match status" value="1"/>
</dbReference>
<evidence type="ECO:0000256" key="7">
    <source>
        <dbReference type="ARBA" id="ARBA00023163"/>
    </source>
</evidence>
<dbReference type="EMBL" id="QANS01000003">
    <property type="protein sequence ID" value="PTU31466.1"/>
    <property type="molecule type" value="Genomic_DNA"/>
</dbReference>
<keyword evidence="5" id="KW-0805">Transcription regulation</keyword>
<keyword evidence="10" id="KW-1185">Reference proteome</keyword>
<dbReference type="Pfam" id="PF00155">
    <property type="entry name" value="Aminotran_1_2"/>
    <property type="match status" value="1"/>
</dbReference>
<comment type="caution">
    <text evidence="9">The sequence shown here is derived from an EMBL/GenBank/DDBJ whole genome shotgun (WGS) entry which is preliminary data.</text>
</comment>
<evidence type="ECO:0000313" key="10">
    <source>
        <dbReference type="Proteomes" id="UP000244248"/>
    </source>
</evidence>
<dbReference type="InterPro" id="IPR015421">
    <property type="entry name" value="PyrdxlP-dep_Trfase_major"/>
</dbReference>
<dbReference type="Gene3D" id="3.90.1150.10">
    <property type="entry name" value="Aspartate Aminotransferase, domain 1"/>
    <property type="match status" value="1"/>
</dbReference>
<evidence type="ECO:0000256" key="4">
    <source>
        <dbReference type="ARBA" id="ARBA00022898"/>
    </source>
</evidence>
<dbReference type="GO" id="GO:0003700">
    <property type="term" value="F:DNA-binding transcription factor activity"/>
    <property type="evidence" value="ECO:0007669"/>
    <property type="project" value="InterPro"/>
</dbReference>
<evidence type="ECO:0000256" key="1">
    <source>
        <dbReference type="ARBA" id="ARBA00005384"/>
    </source>
</evidence>
<dbReference type="PANTHER" id="PTHR46577:SF2">
    <property type="entry name" value="TRANSCRIPTIONAL REGULATORY PROTEIN"/>
    <property type="match status" value="1"/>
</dbReference>
<dbReference type="Pfam" id="PF00392">
    <property type="entry name" value="GntR"/>
    <property type="match status" value="1"/>
</dbReference>
<dbReference type="RefSeq" id="WP_107940009.1">
    <property type="nucleotide sequence ID" value="NZ_QANS01000003.1"/>
</dbReference>
<keyword evidence="7" id="KW-0804">Transcription</keyword>
<evidence type="ECO:0000259" key="8">
    <source>
        <dbReference type="PROSITE" id="PS50949"/>
    </source>
</evidence>
<dbReference type="InterPro" id="IPR015422">
    <property type="entry name" value="PyrdxlP-dep_Trfase_small"/>
</dbReference>
<dbReference type="InterPro" id="IPR015424">
    <property type="entry name" value="PyrdxlP-dep_Trfase"/>
</dbReference>
<dbReference type="FunFam" id="3.40.640.10:FF:000023">
    <property type="entry name" value="Transcriptional regulator, GntR family"/>
    <property type="match status" value="1"/>
</dbReference>
<dbReference type="Gene3D" id="1.10.10.10">
    <property type="entry name" value="Winged helix-like DNA-binding domain superfamily/Winged helix DNA-binding domain"/>
    <property type="match status" value="1"/>
</dbReference>
<dbReference type="InterPro" id="IPR051446">
    <property type="entry name" value="HTH_trans_reg/aminotransferase"/>
</dbReference>
<reference evidence="9 10" key="1">
    <citation type="submission" date="2018-04" db="EMBL/GenBank/DDBJ databases">
        <title>Novel species isolated from glacier.</title>
        <authorList>
            <person name="Liu Q."/>
            <person name="Xin Y.-H."/>
        </authorList>
    </citation>
    <scope>NUCLEOTIDE SEQUENCE [LARGE SCALE GENOMIC DNA]</scope>
    <source>
        <strain evidence="9 10">GT1R17</strain>
    </source>
</reference>
<dbReference type="SMART" id="SM00345">
    <property type="entry name" value="HTH_GNTR"/>
    <property type="match status" value="1"/>
</dbReference>
<evidence type="ECO:0000256" key="2">
    <source>
        <dbReference type="ARBA" id="ARBA00022576"/>
    </source>
</evidence>
<organism evidence="9 10">
    <name type="scientific">Stenotrophobium rhamnosiphilum</name>
    <dbReference type="NCBI Taxonomy" id="2029166"/>
    <lineage>
        <taxon>Bacteria</taxon>
        <taxon>Pseudomonadati</taxon>
        <taxon>Pseudomonadota</taxon>
        <taxon>Gammaproteobacteria</taxon>
        <taxon>Nevskiales</taxon>
        <taxon>Nevskiaceae</taxon>
        <taxon>Stenotrophobium</taxon>
    </lineage>
</organism>
<dbReference type="GO" id="GO:0030170">
    <property type="term" value="F:pyridoxal phosphate binding"/>
    <property type="evidence" value="ECO:0007669"/>
    <property type="project" value="InterPro"/>
</dbReference>
<dbReference type="PANTHER" id="PTHR46577">
    <property type="entry name" value="HTH-TYPE TRANSCRIPTIONAL REGULATORY PROTEIN GABR"/>
    <property type="match status" value="1"/>
</dbReference>
<evidence type="ECO:0000256" key="3">
    <source>
        <dbReference type="ARBA" id="ARBA00022679"/>
    </source>
</evidence>
<dbReference type="CDD" id="cd00609">
    <property type="entry name" value="AAT_like"/>
    <property type="match status" value="1"/>
</dbReference>
<proteinExistence type="inferred from homology"/>
<dbReference type="InterPro" id="IPR000524">
    <property type="entry name" value="Tscrpt_reg_HTH_GntR"/>
</dbReference>
<gene>
    <name evidence="9" type="ORF">CJD38_09000</name>
</gene>
<evidence type="ECO:0000256" key="5">
    <source>
        <dbReference type="ARBA" id="ARBA00023015"/>
    </source>
</evidence>
<dbReference type="GO" id="GO:0003677">
    <property type="term" value="F:DNA binding"/>
    <property type="evidence" value="ECO:0007669"/>
    <property type="project" value="UniProtKB-KW"/>
</dbReference>
<name>A0A2T5MFY2_9GAMM</name>
<dbReference type="Gene3D" id="3.40.640.10">
    <property type="entry name" value="Type I PLP-dependent aspartate aminotransferase-like (Major domain)"/>
    <property type="match status" value="1"/>
</dbReference>
<dbReference type="SUPFAM" id="SSF46785">
    <property type="entry name" value="Winged helix' DNA-binding domain"/>
    <property type="match status" value="1"/>
</dbReference>
<dbReference type="InterPro" id="IPR036388">
    <property type="entry name" value="WH-like_DNA-bd_sf"/>
</dbReference>
<dbReference type="Proteomes" id="UP000244248">
    <property type="component" value="Unassembled WGS sequence"/>
</dbReference>
<dbReference type="PROSITE" id="PS50949">
    <property type="entry name" value="HTH_GNTR"/>
    <property type="match status" value="1"/>
</dbReference>
<evidence type="ECO:0000256" key="6">
    <source>
        <dbReference type="ARBA" id="ARBA00023125"/>
    </source>
</evidence>
<accession>A0A2T5MFY2</accession>
<keyword evidence="6" id="KW-0238">DNA-binding</keyword>
<dbReference type="GO" id="GO:0008483">
    <property type="term" value="F:transaminase activity"/>
    <property type="evidence" value="ECO:0007669"/>
    <property type="project" value="UniProtKB-KW"/>
</dbReference>
<feature type="domain" description="HTH gntR-type" evidence="8">
    <location>
        <begin position="1"/>
        <end position="69"/>
    </location>
</feature>
<dbReference type="OrthoDB" id="9804020at2"/>
<dbReference type="InterPro" id="IPR036390">
    <property type="entry name" value="WH_DNA-bd_sf"/>
</dbReference>
<evidence type="ECO:0000313" key="9">
    <source>
        <dbReference type="EMBL" id="PTU31466.1"/>
    </source>
</evidence>
<dbReference type="InterPro" id="IPR004839">
    <property type="entry name" value="Aminotransferase_I/II_large"/>
</dbReference>
<protein>
    <submittedName>
        <fullName evidence="9">GntR family transcriptional regulator</fullName>
    </submittedName>
</protein>
<sequence>MARYQEIADEIASLIARGTLRVGQRIPSVRKASTQHKVSAGTVLQAFDQLEARGLIEARPQSGYYVRAQHSGFAPEPQSTAPQSRAVQLDVSELVFGVLEQIKHRELVPLGSAFPSPELFPLARLNRMAAAAARRQKTWASVDDLPPGNAELRHQIALRYLESGCAVAPDDIVITCGALEAINLSLQAVTRPGDTVAIESPTFYSTLQAIERLGLRAVEIATHPRTGIELDALEVALKSHNIKACVLVTTFQNPLGACMPDENKAALIKLLKRHDVPLIEDDVYAELYFGAERPRPAKAFDKSGLVLHCGSFSKCLAPGYRVGWVAAGRYRTQVERIKLMTTLSTASLPQAAIAAFLKHGAYERHLRHLRHTLASQCQEMMRAVSQHFPEGCRMTRPEGGYMLWIELPKSVDALQLHQLALDQGISIAPGPIFSAQRKYRNCVRLNFGYPWTPRVEKAVKTLGRLTTTLA</sequence>
<keyword evidence="4" id="KW-0663">Pyridoxal phosphate</keyword>
<keyword evidence="3" id="KW-0808">Transferase</keyword>
<dbReference type="CDD" id="cd07377">
    <property type="entry name" value="WHTH_GntR"/>
    <property type="match status" value="1"/>
</dbReference>
<keyword evidence="2" id="KW-0032">Aminotransferase</keyword>